<evidence type="ECO:0000313" key="4">
    <source>
        <dbReference type="Proteomes" id="UP000500767"/>
    </source>
</evidence>
<dbReference type="AlphaFoldDB" id="A0A6M8HP57"/>
<dbReference type="Proteomes" id="UP000500767">
    <property type="component" value="Chromosome"/>
</dbReference>
<dbReference type="Pfam" id="PF02469">
    <property type="entry name" value="Fasciclin"/>
    <property type="match status" value="1"/>
</dbReference>
<dbReference type="SUPFAM" id="SSF82153">
    <property type="entry name" value="FAS1 domain"/>
    <property type="match status" value="1"/>
</dbReference>
<accession>A0A6M8HP57</accession>
<dbReference type="EMBL" id="CP053708">
    <property type="protein sequence ID" value="QKE90065.1"/>
    <property type="molecule type" value="Genomic_DNA"/>
</dbReference>
<gene>
    <name evidence="3" type="ORF">HN018_08380</name>
</gene>
<dbReference type="RefSeq" id="WP_171835985.1">
    <property type="nucleotide sequence ID" value="NZ_CP053708.1"/>
</dbReference>
<dbReference type="PROSITE" id="PS51257">
    <property type="entry name" value="PROKAR_LIPOPROTEIN"/>
    <property type="match status" value="1"/>
</dbReference>
<proteinExistence type="predicted"/>
<keyword evidence="1" id="KW-0732">Signal</keyword>
<dbReference type="InterPro" id="IPR000782">
    <property type="entry name" value="FAS1_domain"/>
</dbReference>
<evidence type="ECO:0000256" key="1">
    <source>
        <dbReference type="SAM" id="SignalP"/>
    </source>
</evidence>
<feature type="chain" id="PRO_5026755832" description="FAS1 domain-containing protein" evidence="1">
    <location>
        <begin position="23"/>
        <end position="212"/>
    </location>
</feature>
<sequence>MNHRTRAVWPLVLAVVMPVVLAGCESTARQDPLFVTPSADTLVFHDTALFRDRTIDESVRGSLELADYSTALSLTGLLTELQRPVPYTVFAIPNEPLEAAQAAQGGRLLDPAALPSLRRLMAYTVVPGFYPVATLRQMIAKQGPVGLRTIDGDVLTVSVEQATGELILSDAQGHSNRIWLSSMPQSNGVLYATQSMLTPGVAAAPAAPVVAR</sequence>
<evidence type="ECO:0000313" key="3">
    <source>
        <dbReference type="EMBL" id="QKE90065.1"/>
    </source>
</evidence>
<reference evidence="3 4" key="1">
    <citation type="journal article" date="2014" name="World J. Microbiol. Biotechnol.">
        <title>Biodiversity and physiological characteristics of Antarctic and Arctic lichens-associated bacteria.</title>
        <authorList>
            <person name="Lee Y.M."/>
            <person name="Kim E.H."/>
            <person name="Lee H.K."/>
            <person name="Hong S.G."/>
        </authorList>
    </citation>
    <scope>NUCLEOTIDE SEQUENCE [LARGE SCALE GENOMIC DNA]</scope>
    <source>
        <strain evidence="3 4">PAMC 26569</strain>
    </source>
</reference>
<keyword evidence="4" id="KW-1185">Reference proteome</keyword>
<dbReference type="KEGG" id="lck:HN018_08380"/>
<organism evidence="3 4">
    <name type="scientific">Lichenicola cladoniae</name>
    <dbReference type="NCBI Taxonomy" id="1484109"/>
    <lineage>
        <taxon>Bacteria</taxon>
        <taxon>Pseudomonadati</taxon>
        <taxon>Pseudomonadota</taxon>
        <taxon>Alphaproteobacteria</taxon>
        <taxon>Acetobacterales</taxon>
        <taxon>Acetobacteraceae</taxon>
        <taxon>Lichenicola</taxon>
    </lineage>
</organism>
<dbReference type="PROSITE" id="PS50213">
    <property type="entry name" value="FAS1"/>
    <property type="match status" value="1"/>
</dbReference>
<protein>
    <recommendedName>
        <fullName evidence="2">FAS1 domain-containing protein</fullName>
    </recommendedName>
</protein>
<dbReference type="InterPro" id="IPR036378">
    <property type="entry name" value="FAS1_dom_sf"/>
</dbReference>
<name>A0A6M8HP57_9PROT</name>
<feature type="domain" description="FAS1" evidence="2">
    <location>
        <begin position="52"/>
        <end position="197"/>
    </location>
</feature>
<evidence type="ECO:0000259" key="2">
    <source>
        <dbReference type="PROSITE" id="PS50213"/>
    </source>
</evidence>
<feature type="signal peptide" evidence="1">
    <location>
        <begin position="1"/>
        <end position="22"/>
    </location>
</feature>
<dbReference type="Gene3D" id="2.30.180.10">
    <property type="entry name" value="FAS1 domain"/>
    <property type="match status" value="1"/>
</dbReference>